<evidence type="ECO:0000256" key="2">
    <source>
        <dbReference type="ARBA" id="ARBA00023163"/>
    </source>
</evidence>
<dbReference type="PANTHER" id="PTHR34236:SF1">
    <property type="entry name" value="DIMETHYL SULFOXIDE REDUCTASE TRANSCRIPTIONAL ACTIVATOR"/>
    <property type="match status" value="1"/>
</dbReference>
<organism evidence="5 6">
    <name type="scientific">Natrinema thermotolerans</name>
    <dbReference type="NCBI Taxonomy" id="121872"/>
    <lineage>
        <taxon>Archaea</taxon>
        <taxon>Methanobacteriati</taxon>
        <taxon>Methanobacteriota</taxon>
        <taxon>Stenosarchaea group</taxon>
        <taxon>Halobacteria</taxon>
        <taxon>Halobacteriales</taxon>
        <taxon>Natrialbaceae</taxon>
        <taxon>Natrinema</taxon>
    </lineage>
</organism>
<reference evidence="5 6" key="1">
    <citation type="submission" date="2022-07" db="EMBL/GenBank/DDBJ databases">
        <title>Two temperate virus in Haloterrigena jeotgali A29.</title>
        <authorList>
            <person name="Deng X."/>
        </authorList>
    </citation>
    <scope>NUCLEOTIDE SEQUENCE [LARGE SCALE GENOMIC DNA]</scope>
    <source>
        <strain evidence="5 6">A29</strain>
    </source>
</reference>
<keyword evidence="6" id="KW-1185">Reference proteome</keyword>
<dbReference type="PANTHER" id="PTHR34236">
    <property type="entry name" value="DIMETHYL SULFOXIDE REDUCTASE TRANSCRIPTIONAL ACTIVATOR"/>
    <property type="match status" value="1"/>
</dbReference>
<name>A0AAF0T1M5_9EURY</name>
<evidence type="ECO:0000259" key="3">
    <source>
        <dbReference type="Pfam" id="PF04967"/>
    </source>
</evidence>
<accession>A0AAF0T1M5</accession>
<dbReference type="EMBL" id="CP101873">
    <property type="protein sequence ID" value="WMT07352.1"/>
    <property type="molecule type" value="Genomic_DNA"/>
</dbReference>
<dbReference type="AlphaFoldDB" id="A0AAF0T1M5"/>
<evidence type="ECO:0000313" key="5">
    <source>
        <dbReference type="EMBL" id="WMT07352.1"/>
    </source>
</evidence>
<dbReference type="RefSeq" id="WP_233274367.1">
    <property type="nucleotide sequence ID" value="NZ_CP101873.1"/>
</dbReference>
<keyword evidence="2" id="KW-0804">Transcription</keyword>
<dbReference type="InterPro" id="IPR036390">
    <property type="entry name" value="WH_DNA-bd_sf"/>
</dbReference>
<evidence type="ECO:0000259" key="4">
    <source>
        <dbReference type="Pfam" id="PF15915"/>
    </source>
</evidence>
<keyword evidence="1" id="KW-0805">Transcription regulation</keyword>
<dbReference type="Pfam" id="PF15915">
    <property type="entry name" value="BAT"/>
    <property type="match status" value="1"/>
</dbReference>
<dbReference type="InterPro" id="IPR007050">
    <property type="entry name" value="HTH_bacterioopsin"/>
</dbReference>
<protein>
    <submittedName>
        <fullName evidence="5">Helix-turn-helix domain-containing protein</fullName>
    </submittedName>
</protein>
<dbReference type="InterPro" id="IPR031803">
    <property type="entry name" value="BAT_GAF/HTH-assoc"/>
</dbReference>
<proteinExistence type="predicted"/>
<dbReference type="Pfam" id="PF04967">
    <property type="entry name" value="HTH_10"/>
    <property type="match status" value="1"/>
</dbReference>
<gene>
    <name evidence="5" type="ORF">NP511_18435</name>
</gene>
<dbReference type="Proteomes" id="UP001224926">
    <property type="component" value="Chromosome"/>
</dbReference>
<evidence type="ECO:0000256" key="1">
    <source>
        <dbReference type="ARBA" id="ARBA00023015"/>
    </source>
</evidence>
<sequence length="232" mass="26095">MSYRRRSRPPHIMPYVELTVTIPADAWIGRISRDYPDARFRVLAATATDGTGAARLEVLGTAADRICEAFRADDSVTDLTVLETACHRRRLQLETTSPVVLTAIQSSGVPLRTPFEISDGRMALETTIPQEQLSRLGESLTDSGITYSLERVQPEADSESLLTDRQQWLLYEAIDRGYYDTPRRITLVELADELDIAKSTCSETLHRLEERVLKQFVTGDCEHQPDISIRAD</sequence>
<feature type="domain" description="Bacterioopsin transcriptional activator GAF and HTH associated" evidence="4">
    <location>
        <begin position="16"/>
        <end position="132"/>
    </location>
</feature>
<dbReference type="GeneID" id="84215962"/>
<feature type="domain" description="HTH bat-type" evidence="3">
    <location>
        <begin position="162"/>
        <end position="213"/>
    </location>
</feature>
<dbReference type="SUPFAM" id="SSF46785">
    <property type="entry name" value="Winged helix' DNA-binding domain"/>
    <property type="match status" value="1"/>
</dbReference>
<evidence type="ECO:0000313" key="6">
    <source>
        <dbReference type="Proteomes" id="UP001224926"/>
    </source>
</evidence>